<dbReference type="Pfam" id="PF00202">
    <property type="entry name" value="Aminotran_3"/>
    <property type="match status" value="1"/>
</dbReference>
<dbReference type="Gene3D" id="3.40.640.10">
    <property type="entry name" value="Type I PLP-dependent aspartate aminotransferase-like (Major domain)"/>
    <property type="match status" value="1"/>
</dbReference>
<comment type="similarity">
    <text evidence="5">Belongs to the class-III pyridoxal-phosphate-dependent aminotransferase family.</text>
</comment>
<dbReference type="GO" id="GO:0042802">
    <property type="term" value="F:identical protein binding"/>
    <property type="evidence" value="ECO:0007669"/>
    <property type="project" value="TreeGrafter"/>
</dbReference>
<dbReference type="AlphaFoldDB" id="A0A1B1TD87"/>
<dbReference type="InterPro" id="IPR015424">
    <property type="entry name" value="PyrdxlP-dep_Trfase"/>
</dbReference>
<keyword evidence="2 6" id="KW-0032">Aminotransferase</keyword>
<dbReference type="InterPro" id="IPR050103">
    <property type="entry name" value="Class-III_PLP-dep_AT"/>
</dbReference>
<evidence type="ECO:0000256" key="4">
    <source>
        <dbReference type="ARBA" id="ARBA00022898"/>
    </source>
</evidence>
<evidence type="ECO:0000313" key="6">
    <source>
        <dbReference type="EMBL" id="ANV80232.1"/>
    </source>
</evidence>
<dbReference type="Gene3D" id="3.90.1150.10">
    <property type="entry name" value="Aspartate Aminotransferase, domain 1"/>
    <property type="match status" value="1"/>
</dbReference>
<reference evidence="6" key="1">
    <citation type="submission" date="2014-11" db="EMBL/GenBank/DDBJ databases">
        <authorList>
            <person name="Zhu J."/>
            <person name="Qi W."/>
            <person name="Song R."/>
        </authorList>
    </citation>
    <scope>NUCLEOTIDE SEQUENCE</scope>
</reference>
<dbReference type="PANTHER" id="PTHR11986">
    <property type="entry name" value="AMINOTRANSFERASE CLASS III"/>
    <property type="match status" value="1"/>
</dbReference>
<comment type="cofactor">
    <cofactor evidence="1">
        <name>pyridoxal 5'-phosphate</name>
        <dbReference type="ChEBI" id="CHEBI:597326"/>
    </cofactor>
</comment>
<dbReference type="PANTHER" id="PTHR11986:SF79">
    <property type="entry name" value="ACETYLORNITHINE AMINOTRANSFERASE, MITOCHONDRIAL"/>
    <property type="match status" value="1"/>
</dbReference>
<sequence length="541" mass="59721">MYDYQKLSFSKIRMKINSVFSRFLSTHTAYIDVWPSVRSIMSDVLAQLAEIRNNTGNKKTVGLKDEIITRFSSKDQNLIRAISEASEVHKQHLDEFGEEYMMMDESDLITHLQSDYVNFYAPATVNPYVAIAARGPWIVTSHGAVLHDNGGYGMLGGGHGPDDVIGAMSKNWVMANVMTASFSQKRLAEALRKEVGYSRDECPFSKFVCMNSGSESVTIGMRIADVNANAMTGPGGRYEGKPIKKIALKQAFHGRTQRPATISDSCKKKYISNLATFRDRESIIIVEPNNIEDLQSAFARAESEGFFIELLAMEPVQGEGSPGQDISREFYDEARRLTSEHGSMLLVDSIQAGFRGKGCLSIVDYPGFQTAEVPDLEAWSKALNAGQYPLSVLGLSEKAAELYVVGIYGNTMTTNPRALETAVEVLSKITPEMRSNILHRGEEFVEKLGKLRDEFPNDISLVQGSGLLLCAELDPERLPVVGFDCVEEWCRINGLGVIHGGQNALRFTPHFGITSDEIDLVIEVVRDCLIAFAEAEPIAAV</sequence>
<dbReference type="InterPro" id="IPR015421">
    <property type="entry name" value="PyrdxlP-dep_Trfase_major"/>
</dbReference>
<proteinExistence type="inferred from homology"/>
<evidence type="ECO:0000256" key="5">
    <source>
        <dbReference type="RuleBase" id="RU003560"/>
    </source>
</evidence>
<evidence type="ECO:0000256" key="3">
    <source>
        <dbReference type="ARBA" id="ARBA00022679"/>
    </source>
</evidence>
<organism evidence="6">
    <name type="scientific">uncultured Poseidoniia archaeon</name>
    <dbReference type="NCBI Taxonomy" id="1697135"/>
    <lineage>
        <taxon>Archaea</taxon>
        <taxon>Methanobacteriati</taxon>
        <taxon>Thermoplasmatota</taxon>
        <taxon>Candidatus Poseidoniia</taxon>
        <taxon>environmental samples</taxon>
    </lineage>
</organism>
<dbReference type="EMBL" id="KP211880">
    <property type="protein sequence ID" value="ANV80232.1"/>
    <property type="molecule type" value="Genomic_DNA"/>
</dbReference>
<dbReference type="GO" id="GO:0030170">
    <property type="term" value="F:pyridoxal phosphate binding"/>
    <property type="evidence" value="ECO:0007669"/>
    <property type="project" value="InterPro"/>
</dbReference>
<name>A0A1B1TD87_9ARCH</name>
<accession>A0A1B1TD87</accession>
<keyword evidence="3 6" id="KW-0808">Transferase</keyword>
<evidence type="ECO:0000256" key="2">
    <source>
        <dbReference type="ARBA" id="ARBA00022576"/>
    </source>
</evidence>
<dbReference type="GO" id="GO:0008483">
    <property type="term" value="F:transaminase activity"/>
    <property type="evidence" value="ECO:0007669"/>
    <property type="project" value="UniProtKB-KW"/>
</dbReference>
<protein>
    <submittedName>
        <fullName evidence="6">Putative aminotransferase</fullName>
    </submittedName>
</protein>
<dbReference type="SUPFAM" id="SSF53383">
    <property type="entry name" value="PLP-dependent transferases"/>
    <property type="match status" value="1"/>
</dbReference>
<dbReference type="InterPro" id="IPR005814">
    <property type="entry name" value="Aminotrans_3"/>
</dbReference>
<dbReference type="InterPro" id="IPR015422">
    <property type="entry name" value="PyrdxlP-dep_Trfase_small"/>
</dbReference>
<evidence type="ECO:0000256" key="1">
    <source>
        <dbReference type="ARBA" id="ARBA00001933"/>
    </source>
</evidence>
<keyword evidence="4 5" id="KW-0663">Pyridoxal phosphate</keyword>
<reference evidence="6" key="2">
    <citation type="journal article" date="2015" name="ISME J.">
        <title>A new class of marine Euryarchaeota group II from the Mediterranean deep chlorophyll maximum.</title>
        <authorList>
            <person name="Martin-Cuadrado A.B."/>
            <person name="Garcia-Heredia I."/>
            <person name="Molto A.G."/>
            <person name="Lopez-Ubeda R."/>
            <person name="Kimes N."/>
            <person name="Lopez-Garcia P."/>
            <person name="Moreira D."/>
            <person name="Rodriguez-Valera F."/>
        </authorList>
    </citation>
    <scope>NUCLEOTIDE SEQUENCE</scope>
</reference>